<evidence type="ECO:0000256" key="1">
    <source>
        <dbReference type="SAM" id="MobiDB-lite"/>
    </source>
</evidence>
<dbReference type="Proteomes" id="UP000184001">
    <property type="component" value="Unassembled WGS sequence"/>
</dbReference>
<protein>
    <submittedName>
        <fullName evidence="2">Uncharacterized protein</fullName>
    </submittedName>
</protein>
<dbReference type="AlphaFoldDB" id="A0A8G2F9S0"/>
<organism evidence="2 3">
    <name type="scientific">Halodesulfovibrio aestuarii</name>
    <dbReference type="NCBI Taxonomy" id="126333"/>
    <lineage>
        <taxon>Bacteria</taxon>
        <taxon>Pseudomonadati</taxon>
        <taxon>Thermodesulfobacteriota</taxon>
        <taxon>Desulfovibrionia</taxon>
        <taxon>Desulfovibrionales</taxon>
        <taxon>Desulfovibrionaceae</taxon>
        <taxon>Halodesulfovibrio</taxon>
    </lineage>
</organism>
<evidence type="ECO:0000313" key="2">
    <source>
        <dbReference type="EMBL" id="SHI61506.1"/>
    </source>
</evidence>
<sequence>MENKTELPELAPEAPGRPKDTRYKEQFGVIVICKTEAEHKKMYERLHAQGYKCRAVRT</sequence>
<proteinExistence type="predicted"/>
<gene>
    <name evidence="2" type="ORF">SAMN05660830_00462</name>
</gene>
<comment type="caution">
    <text evidence="2">The sequence shown here is derived from an EMBL/GenBank/DDBJ whole genome shotgun (WGS) entry which is preliminary data.</text>
</comment>
<name>A0A8G2F9S0_9BACT</name>
<dbReference type="EMBL" id="FQZR01000002">
    <property type="protein sequence ID" value="SHI61506.1"/>
    <property type="molecule type" value="Genomic_DNA"/>
</dbReference>
<accession>A0A8G2F9S0</accession>
<evidence type="ECO:0000313" key="3">
    <source>
        <dbReference type="Proteomes" id="UP000184001"/>
    </source>
</evidence>
<feature type="region of interest" description="Disordered" evidence="1">
    <location>
        <begin position="1"/>
        <end position="21"/>
    </location>
</feature>
<reference evidence="2 3" key="1">
    <citation type="submission" date="2016-11" db="EMBL/GenBank/DDBJ databases">
        <authorList>
            <person name="Varghese N."/>
            <person name="Submissions S."/>
        </authorList>
    </citation>
    <scope>NUCLEOTIDE SEQUENCE [LARGE SCALE GENOMIC DNA]</scope>
    <source>
        <strain evidence="2 3">DSM 17919</strain>
    </source>
</reference>